<dbReference type="EC" id="6.1.1.4" evidence="2"/>
<keyword evidence="13" id="KW-1185">Reference proteome</keyword>
<gene>
    <name evidence="12" type="ORF">BSTOLATCC_MIC26323</name>
</gene>
<organism evidence="12 13">
    <name type="scientific">Blepharisma stoltei</name>
    <dbReference type="NCBI Taxonomy" id="1481888"/>
    <lineage>
        <taxon>Eukaryota</taxon>
        <taxon>Sar</taxon>
        <taxon>Alveolata</taxon>
        <taxon>Ciliophora</taxon>
        <taxon>Postciliodesmatophora</taxon>
        <taxon>Heterotrichea</taxon>
        <taxon>Heterotrichida</taxon>
        <taxon>Blepharismidae</taxon>
        <taxon>Blepharisma</taxon>
    </lineage>
</organism>
<dbReference type="AlphaFoldDB" id="A0AAU9IXI7"/>
<dbReference type="Pfam" id="PF00133">
    <property type="entry name" value="tRNA-synt_1"/>
    <property type="match status" value="1"/>
</dbReference>
<dbReference type="SUPFAM" id="SSF50677">
    <property type="entry name" value="ValRS/IleRS/LeuRS editing domain"/>
    <property type="match status" value="1"/>
</dbReference>
<dbReference type="FunFam" id="3.90.740.10:FF:000001">
    <property type="entry name" value="Leucine--tRNA ligase, cytoplasmic"/>
    <property type="match status" value="1"/>
</dbReference>
<protein>
    <recommendedName>
        <fullName evidence="2">leucine--tRNA ligase</fullName>
        <ecNumber evidence="2">6.1.1.4</ecNumber>
    </recommendedName>
    <alternativeName>
        <fullName evidence="8">Leucyl-tRNA synthetase</fullName>
    </alternativeName>
</protein>
<comment type="similarity">
    <text evidence="1 9">Belongs to the class-I aminoacyl-tRNA synthetase family.</text>
</comment>
<feature type="domain" description="Aminoacyl-tRNA synthetase class Ia" evidence="10">
    <location>
        <begin position="21"/>
        <end position="714"/>
    </location>
</feature>
<dbReference type="InterPro" id="IPR013155">
    <property type="entry name" value="M/V/L/I-tRNA-synth_anticd-bd"/>
</dbReference>
<accession>A0AAU9IXI7</accession>
<feature type="domain" description="Methionyl/Valyl/Leucyl/Isoleucyl-tRNA synthetase anticodon-binding" evidence="11">
    <location>
        <begin position="755"/>
        <end position="883"/>
    </location>
</feature>
<evidence type="ECO:0000256" key="2">
    <source>
        <dbReference type="ARBA" id="ARBA00013164"/>
    </source>
</evidence>
<dbReference type="NCBIfam" id="TIGR00395">
    <property type="entry name" value="leuS_arch"/>
    <property type="match status" value="1"/>
</dbReference>
<comment type="caution">
    <text evidence="12">The sequence shown here is derived from an EMBL/GenBank/DDBJ whole genome shotgun (WGS) entry which is preliminary data.</text>
</comment>
<dbReference type="SUPFAM" id="SSF47323">
    <property type="entry name" value="Anticodon-binding domain of a subclass of class I aminoacyl-tRNA synthetases"/>
    <property type="match status" value="1"/>
</dbReference>
<evidence type="ECO:0000256" key="6">
    <source>
        <dbReference type="ARBA" id="ARBA00022917"/>
    </source>
</evidence>
<dbReference type="Proteomes" id="UP001162131">
    <property type="component" value="Unassembled WGS sequence"/>
</dbReference>
<dbReference type="Gene3D" id="3.90.740.10">
    <property type="entry name" value="Valyl/Leucyl/Isoleucyl-tRNA synthetase, editing domain"/>
    <property type="match status" value="1"/>
</dbReference>
<dbReference type="Gene3D" id="3.40.50.620">
    <property type="entry name" value="HUPs"/>
    <property type="match status" value="1"/>
</dbReference>
<dbReference type="PANTHER" id="PTHR45794:SF1">
    <property type="entry name" value="LEUCINE--TRNA LIGASE, CYTOPLASMIC"/>
    <property type="match status" value="1"/>
</dbReference>
<keyword evidence="6 9" id="KW-0648">Protein biosynthesis</keyword>
<evidence type="ECO:0000256" key="8">
    <source>
        <dbReference type="ARBA" id="ARBA00030520"/>
    </source>
</evidence>
<keyword evidence="5 9" id="KW-0067">ATP-binding</keyword>
<evidence type="ECO:0000256" key="1">
    <source>
        <dbReference type="ARBA" id="ARBA00005594"/>
    </source>
</evidence>
<evidence type="ECO:0000256" key="7">
    <source>
        <dbReference type="ARBA" id="ARBA00023146"/>
    </source>
</evidence>
<dbReference type="GO" id="GO:0005524">
    <property type="term" value="F:ATP binding"/>
    <property type="evidence" value="ECO:0007669"/>
    <property type="project" value="UniProtKB-KW"/>
</dbReference>
<dbReference type="SUPFAM" id="SSF52374">
    <property type="entry name" value="Nucleotidylyl transferase"/>
    <property type="match status" value="1"/>
</dbReference>
<dbReference type="GO" id="GO:0004823">
    <property type="term" value="F:leucine-tRNA ligase activity"/>
    <property type="evidence" value="ECO:0007669"/>
    <property type="project" value="UniProtKB-EC"/>
</dbReference>
<evidence type="ECO:0000256" key="5">
    <source>
        <dbReference type="ARBA" id="ARBA00022840"/>
    </source>
</evidence>
<evidence type="ECO:0000313" key="13">
    <source>
        <dbReference type="Proteomes" id="UP001162131"/>
    </source>
</evidence>
<dbReference type="GO" id="GO:0002161">
    <property type="term" value="F:aminoacyl-tRNA deacylase activity"/>
    <property type="evidence" value="ECO:0007669"/>
    <property type="project" value="InterPro"/>
</dbReference>
<dbReference type="FunFam" id="3.40.50.620:FF:000426">
    <property type="entry name" value="Leucyl-tRNA synthetase a"/>
    <property type="match status" value="1"/>
</dbReference>
<dbReference type="InterPro" id="IPR009008">
    <property type="entry name" value="Val/Leu/Ile-tRNA-synth_edit"/>
</dbReference>
<evidence type="ECO:0000313" key="12">
    <source>
        <dbReference type="EMBL" id="CAG9320407.1"/>
    </source>
</evidence>
<keyword evidence="4 9" id="KW-0547">Nucleotide-binding</keyword>
<proteinExistence type="inferred from homology"/>
<dbReference type="Pfam" id="PF08264">
    <property type="entry name" value="Anticodon_1"/>
    <property type="match status" value="1"/>
</dbReference>
<evidence type="ECO:0000259" key="11">
    <source>
        <dbReference type="Pfam" id="PF08264"/>
    </source>
</evidence>
<dbReference type="InterPro" id="IPR002300">
    <property type="entry name" value="aa-tRNA-synth_Ia"/>
</dbReference>
<name>A0AAU9IXI7_9CILI</name>
<dbReference type="PANTHER" id="PTHR45794">
    <property type="entry name" value="LEUCYL-TRNA SYNTHETASE"/>
    <property type="match status" value="1"/>
</dbReference>
<evidence type="ECO:0000259" key="10">
    <source>
        <dbReference type="Pfam" id="PF00133"/>
    </source>
</evidence>
<dbReference type="EMBL" id="CAJZBQ010000025">
    <property type="protein sequence ID" value="CAG9320407.1"/>
    <property type="molecule type" value="Genomic_DNA"/>
</dbReference>
<dbReference type="NCBIfam" id="NF008957">
    <property type="entry name" value="PRK12300.1"/>
    <property type="match status" value="1"/>
</dbReference>
<reference evidence="12" key="1">
    <citation type="submission" date="2021-09" db="EMBL/GenBank/DDBJ databases">
        <authorList>
            <consortium name="AG Swart"/>
            <person name="Singh M."/>
            <person name="Singh A."/>
            <person name="Seah K."/>
            <person name="Emmerich C."/>
        </authorList>
    </citation>
    <scope>NUCLEOTIDE SEQUENCE</scope>
    <source>
        <strain evidence="12">ATCC30299</strain>
    </source>
</reference>
<keyword evidence="7 9" id="KW-0030">Aminoacyl-tRNA synthetase</keyword>
<dbReference type="InterPro" id="IPR009080">
    <property type="entry name" value="tRNAsynth_Ia_anticodon-bd"/>
</dbReference>
<dbReference type="PROSITE" id="PS00178">
    <property type="entry name" value="AA_TRNA_LIGASE_I"/>
    <property type="match status" value="1"/>
</dbReference>
<dbReference type="InterPro" id="IPR001412">
    <property type="entry name" value="aa-tRNA-synth_I_CS"/>
</dbReference>
<sequence>METAAKNTKRREFLKQVEHEIQDLWENQHVYEAEVDLSKPKYFITFPYPYMNGRLHLGHAFSFSKCEFTARYQRMLGKNVLLPFGLHVTGMPIPACADKLKRELNEEIKEGEKPPQYTALYKMGVPEEEIPKFQDAKHWLTYFPPRAKVDLHQFGAAVDWRRSFITTDMNPYYDSFVRWHFANLIEKDKIKYGKRYTVYSIRDGGPCADHDRQTGEGVDPQEYTLIKIQVLPPYKGRLAELDGKNIFLAAATLRTETMYGQTNCFILPEGNYGAFLMKNDEVFICSERSMKNMAYQGLTQAHGEYTKLLDLKGTEILGLPLKAPLAPFDVVYSLPMMSISMNKGTGVVTSVPSDAPDDYAALRDLKNKPALREKYGITEEMVNYEVVPIIDIPELGTTAAVRLCEELKINSQNDKKLLAEAKSRVYLKGFHEGVMIVGPYAGQKVSVAKPLVRQELIQAGQAAVYYEPESTVMSRSGEECIVALVDQWYLAYGEEQWKTAVQEHVQNHFNTFNSTIHKEFEGALEWLKEWACSRSYGLGTQFPKDPTKVIESLSDSTIYMAFYTISHWLQGGVIDGSVCGPAQIPPEKMTREVWDYIFLKSDTYPEASGISKEILAKLRQEFSYWYPLDLRCSGKDLIRNHLTMSLYNHAAVWDDKPNLWPRAFFCNGHLLLNSEKMSKSTGNFMTIQDCLIRYGADATRIALAEAGDTIEDANFLESTADSAILKLYTLHDWIKDNVEVISTMRTGEKTFFDSLFENELNNTVEKARKFYDKMNFRDLLITSFYDLISSKEDYRIMAGSFHVDLFIRYVEVQVLLMAPITPHFSESNWQFFNEKLNRERGLVINQPFPTQTLPVDPVLLRQGEYIKTTLRNARLGKEKGSKKEGGEPKKAVVYVSVEYPELQRNIIRIMQEIYTRDANAPNSAYINAIKELGLPKAGLQKAMQFASFAYRDYETRGIDAFELTLPFDEKSLLETIEQYAKSELGLEELLIRFSNEAIPEDKSQLRDTAAPGRPQFFFFAFSKEKQSK</sequence>
<dbReference type="GO" id="GO:0006429">
    <property type="term" value="P:leucyl-tRNA aminoacylation"/>
    <property type="evidence" value="ECO:0007669"/>
    <property type="project" value="InterPro"/>
</dbReference>
<evidence type="ECO:0000256" key="9">
    <source>
        <dbReference type="RuleBase" id="RU363035"/>
    </source>
</evidence>
<keyword evidence="3 9" id="KW-0436">Ligase</keyword>
<evidence type="ECO:0000256" key="4">
    <source>
        <dbReference type="ARBA" id="ARBA00022741"/>
    </source>
</evidence>
<dbReference type="InterPro" id="IPR014729">
    <property type="entry name" value="Rossmann-like_a/b/a_fold"/>
</dbReference>
<dbReference type="InterPro" id="IPR004493">
    <property type="entry name" value="Leu-tRNA-synth_Ia_arc/euk"/>
</dbReference>
<evidence type="ECO:0000256" key="3">
    <source>
        <dbReference type="ARBA" id="ARBA00022598"/>
    </source>
</evidence>